<feature type="domain" description="C2H2-type" evidence="12">
    <location>
        <begin position="517"/>
        <end position="540"/>
    </location>
</feature>
<feature type="domain" description="C2H2-type" evidence="12">
    <location>
        <begin position="1311"/>
        <end position="1339"/>
    </location>
</feature>
<dbReference type="GO" id="GO:0008270">
    <property type="term" value="F:zinc ion binding"/>
    <property type="evidence" value="ECO:0007669"/>
    <property type="project" value="UniProtKB-KW"/>
</dbReference>
<feature type="domain" description="C2H2-type" evidence="12">
    <location>
        <begin position="184"/>
        <end position="211"/>
    </location>
</feature>
<keyword evidence="5" id="KW-0862">Zinc</keyword>
<dbReference type="PROSITE" id="PS50157">
    <property type="entry name" value="ZINC_FINGER_C2H2_2"/>
    <property type="match status" value="27"/>
</dbReference>
<dbReference type="Proteomes" id="UP001230051">
    <property type="component" value="Unassembled WGS sequence"/>
</dbReference>
<feature type="domain" description="C2H2-type" evidence="12">
    <location>
        <begin position="1152"/>
        <end position="1179"/>
    </location>
</feature>
<feature type="region of interest" description="Disordered" evidence="11">
    <location>
        <begin position="1693"/>
        <end position="1762"/>
    </location>
</feature>
<name>A0AAD8CQ97_ACIOX</name>
<evidence type="ECO:0000256" key="2">
    <source>
        <dbReference type="ARBA" id="ARBA00022723"/>
    </source>
</evidence>
<dbReference type="PANTHER" id="PTHR24394:SF48">
    <property type="entry name" value="ZINC FINGER PROTEIN 771"/>
    <property type="match status" value="1"/>
</dbReference>
<accession>A0AAD8CQ97</accession>
<feature type="domain" description="C2H2-type" evidence="12">
    <location>
        <begin position="1117"/>
        <end position="1144"/>
    </location>
</feature>
<keyword evidence="14" id="KW-1185">Reference proteome</keyword>
<keyword evidence="4 10" id="KW-0863">Zinc-finger</keyword>
<feature type="domain" description="C2H2-type" evidence="12">
    <location>
        <begin position="393"/>
        <end position="421"/>
    </location>
</feature>
<feature type="domain" description="C2H2-type" evidence="12">
    <location>
        <begin position="1363"/>
        <end position="1390"/>
    </location>
</feature>
<feature type="region of interest" description="Disordered" evidence="11">
    <location>
        <begin position="765"/>
        <end position="881"/>
    </location>
</feature>
<feature type="domain" description="C2H2-type" evidence="12">
    <location>
        <begin position="1600"/>
        <end position="1627"/>
    </location>
</feature>
<evidence type="ECO:0000313" key="13">
    <source>
        <dbReference type="EMBL" id="KAK1155110.1"/>
    </source>
</evidence>
<feature type="domain" description="C2H2-type" evidence="12">
    <location>
        <begin position="967"/>
        <end position="994"/>
    </location>
</feature>
<feature type="compositionally biased region" description="Polar residues" evidence="11">
    <location>
        <begin position="847"/>
        <end position="861"/>
    </location>
</feature>
<feature type="domain" description="C2H2-type" evidence="12">
    <location>
        <begin position="1076"/>
        <end position="1098"/>
    </location>
</feature>
<feature type="region of interest" description="Disordered" evidence="11">
    <location>
        <begin position="1231"/>
        <end position="1276"/>
    </location>
</feature>
<feature type="compositionally biased region" description="Polar residues" evidence="11">
    <location>
        <begin position="788"/>
        <end position="799"/>
    </location>
</feature>
<keyword evidence="2" id="KW-0479">Metal-binding</keyword>
<organism evidence="13 14">
    <name type="scientific">Acipenser oxyrinchus oxyrinchus</name>
    <dbReference type="NCBI Taxonomy" id="40147"/>
    <lineage>
        <taxon>Eukaryota</taxon>
        <taxon>Metazoa</taxon>
        <taxon>Chordata</taxon>
        <taxon>Craniata</taxon>
        <taxon>Vertebrata</taxon>
        <taxon>Euteleostomi</taxon>
        <taxon>Actinopterygii</taxon>
        <taxon>Chondrostei</taxon>
        <taxon>Acipenseriformes</taxon>
        <taxon>Acipenseridae</taxon>
        <taxon>Acipenser</taxon>
    </lineage>
</organism>
<feature type="domain" description="C2H2-type" evidence="12">
    <location>
        <begin position="709"/>
        <end position="731"/>
    </location>
</feature>
<evidence type="ECO:0000256" key="4">
    <source>
        <dbReference type="ARBA" id="ARBA00022771"/>
    </source>
</evidence>
<dbReference type="PROSITE" id="PS00028">
    <property type="entry name" value="ZINC_FINGER_C2H2_1"/>
    <property type="match status" value="23"/>
</dbReference>
<dbReference type="GO" id="GO:0005634">
    <property type="term" value="C:nucleus"/>
    <property type="evidence" value="ECO:0007669"/>
    <property type="project" value="UniProtKB-SubCell"/>
</dbReference>
<dbReference type="PANTHER" id="PTHR24394">
    <property type="entry name" value="ZINC FINGER PROTEIN"/>
    <property type="match status" value="1"/>
</dbReference>
<dbReference type="SMART" id="SM00355">
    <property type="entry name" value="ZnF_C2H2"/>
    <property type="match status" value="31"/>
</dbReference>
<protein>
    <submittedName>
        <fullName evidence="13">Zinc finger protein 208-like</fullName>
    </submittedName>
</protein>
<keyword evidence="6" id="KW-0805">Transcription regulation</keyword>
<evidence type="ECO:0000313" key="14">
    <source>
        <dbReference type="Proteomes" id="UP001230051"/>
    </source>
</evidence>
<feature type="compositionally biased region" description="Basic residues" evidence="11">
    <location>
        <begin position="1350"/>
        <end position="1359"/>
    </location>
</feature>
<keyword evidence="9" id="KW-0539">Nucleus</keyword>
<feature type="domain" description="C2H2-type" evidence="12">
    <location>
        <begin position="1515"/>
        <end position="1542"/>
    </location>
</feature>
<comment type="subcellular location">
    <subcellularLocation>
        <location evidence="1">Nucleus</location>
    </subcellularLocation>
</comment>
<feature type="domain" description="C2H2-type" evidence="12">
    <location>
        <begin position="624"/>
        <end position="651"/>
    </location>
</feature>
<feature type="domain" description="C2H2-type" evidence="12">
    <location>
        <begin position="1720"/>
        <end position="1748"/>
    </location>
</feature>
<keyword evidence="8" id="KW-0804">Transcription</keyword>
<feature type="domain" description="C2H2-type" evidence="12">
    <location>
        <begin position="227"/>
        <end position="254"/>
    </location>
</feature>
<evidence type="ECO:0000256" key="7">
    <source>
        <dbReference type="ARBA" id="ARBA00023125"/>
    </source>
</evidence>
<dbReference type="Pfam" id="PF13912">
    <property type="entry name" value="zf-C2H2_6"/>
    <property type="match status" value="4"/>
</dbReference>
<feature type="compositionally biased region" description="Acidic residues" evidence="11">
    <location>
        <begin position="77"/>
        <end position="94"/>
    </location>
</feature>
<feature type="region of interest" description="Disordered" evidence="11">
    <location>
        <begin position="50"/>
        <end position="133"/>
    </location>
</feature>
<feature type="non-terminal residue" evidence="13">
    <location>
        <position position="1"/>
    </location>
</feature>
<feature type="domain" description="C2H2-type" evidence="12">
    <location>
        <begin position="352"/>
        <end position="379"/>
    </location>
</feature>
<dbReference type="FunFam" id="3.30.160.60:FF:000446">
    <property type="entry name" value="Zinc finger protein"/>
    <property type="match status" value="3"/>
</dbReference>
<evidence type="ECO:0000256" key="11">
    <source>
        <dbReference type="SAM" id="MobiDB-lite"/>
    </source>
</evidence>
<feature type="domain" description="C2H2-type" evidence="12">
    <location>
        <begin position="746"/>
        <end position="774"/>
    </location>
</feature>
<evidence type="ECO:0000256" key="5">
    <source>
        <dbReference type="ARBA" id="ARBA00022833"/>
    </source>
</evidence>
<evidence type="ECO:0000256" key="3">
    <source>
        <dbReference type="ARBA" id="ARBA00022737"/>
    </source>
</evidence>
<feature type="region of interest" description="Disordered" evidence="11">
    <location>
        <begin position="470"/>
        <end position="514"/>
    </location>
</feature>
<evidence type="ECO:0000256" key="10">
    <source>
        <dbReference type="PROSITE-ProRule" id="PRU00042"/>
    </source>
</evidence>
<feature type="domain" description="C2H2-type" evidence="12">
    <location>
        <begin position="1557"/>
        <end position="1584"/>
    </location>
</feature>
<dbReference type="InterPro" id="IPR013087">
    <property type="entry name" value="Znf_C2H2_type"/>
</dbReference>
<evidence type="ECO:0000256" key="1">
    <source>
        <dbReference type="ARBA" id="ARBA00004123"/>
    </source>
</evidence>
<dbReference type="FunFam" id="3.30.160.60:FF:000065">
    <property type="entry name" value="B-cell CLL/lymphoma 6, member B"/>
    <property type="match status" value="1"/>
</dbReference>
<dbReference type="FunFam" id="3.30.160.60:FF:000322">
    <property type="entry name" value="GDNF-inducible zinc finger protein 1"/>
    <property type="match status" value="1"/>
</dbReference>
<comment type="caution">
    <text evidence="13">The sequence shown here is derived from an EMBL/GenBank/DDBJ whole genome shotgun (WGS) entry which is preliminary data.</text>
</comment>
<feature type="domain" description="C2H2-type" evidence="12">
    <location>
        <begin position="1677"/>
        <end position="1708"/>
    </location>
</feature>
<feature type="domain" description="C2H2-type" evidence="12">
    <location>
        <begin position="1238"/>
        <end position="1266"/>
    </location>
</feature>
<feature type="compositionally biased region" description="Basic and acidic residues" evidence="11">
    <location>
        <begin position="836"/>
        <end position="846"/>
    </location>
</feature>
<dbReference type="GO" id="GO:0003677">
    <property type="term" value="F:DNA binding"/>
    <property type="evidence" value="ECO:0007669"/>
    <property type="project" value="UniProtKB-KW"/>
</dbReference>
<feature type="region of interest" description="Disordered" evidence="11">
    <location>
        <begin position="1616"/>
        <end position="1636"/>
    </location>
</feature>
<dbReference type="InterPro" id="IPR036236">
    <property type="entry name" value="Znf_C2H2_sf"/>
</dbReference>
<feature type="compositionally biased region" description="Basic and acidic residues" evidence="11">
    <location>
        <begin position="113"/>
        <end position="123"/>
    </location>
</feature>
<feature type="domain" description="C2H2-type" evidence="12">
    <location>
        <begin position="137"/>
        <end position="164"/>
    </location>
</feature>
<evidence type="ECO:0000256" key="6">
    <source>
        <dbReference type="ARBA" id="ARBA00023015"/>
    </source>
</evidence>
<sequence>MAAVYKWAAGELFPDKTAELRPENGQAELVNGLGDDPPVLYTDRLIKVEPAEAEMEPESRGAQPLIISTEVQPAVKEEEEGEEGEEEEEEEEEGSSYYQIKLCEAGETSGEWTRSRDQLKQEGPESEDRDNNGHGLFFCMDCGEVFMQRAVYQAHRQTHARERRRHRVARYEGMLVPDAGGKTFSCAICGKRFYNSRGFHGHQRTHLLKQPKTGQEDSGEAGADKPHKCTVCGKGYISLGCLLSHQRSHEKPPKSIFNGLAQLKKKSFECPDCGRCYSRASALDAHRRCHANVKLFKALDPIKQARACGKAHECPECGKACHSVAGLSCHRRVHSVNPVKREDMREESRRSLECLECGRAFASAAAVRAHRRVHALRSKSDGAVTPAGAEKPCACPVCRKRFCTPAFLDYHRRLAHADSKPPKSLLHQLDTLQKKSFKCPECGKRFSRASAFHSHLRCHTDYDSYQDFQEGSMSADEEEEADKSVCFSPRSSPRTARRLPAAESLGESAQSGRGDSFECLDCSMCFARPSAFHAHRLWHSLAAVSGVAPAKLEVKPEAELEVELEEEPDLKPKSPDCGESFGLPVELQAHLLCRRREGVELKPDIKTEMEIEPDPEVEAKKNSFKCPECGQCFSCSKTLLTHRHWHTQGSMQSFIGGSPAQSEKPYQCDECGKGYCSVKTFSNHLRKHVDRKPLQSLSYQLTRLETNSFECPECGMRFSRASALQSHKQNHLESGFHSRTSSEKPFMCAECGRGYWSPGALAVHQKSQHAHAKPSSDPCQRREKSAADISSNTPNQSDASGKGNATHWGSDRHGRLHPEPKPSVHSDVRQGASSQEKSDEGSDCRSRSASGSALQSPYGTDSSKSHKECSSSHFDYDVKPPDEPHIKLEIEDFAIGSTPSKQVDPFECPDCGQRFTCPGALCAHCHGRTRDYRHLKLLGRATDLKTELKPDVKPDVGLNAEPKNISLACPDCGRLFTRPNALRAHRYWHTRGSSRLSLFTGSTDVKPDIKLEIETVLITDSTSPKKPFPSECPVCGKSFRKLAGLRSHMHWHRRPSKHHLTTFSHEGGLVPSEKPYRCDECGKGCGSIKAFHNHQRKHRKPLKSLSYQLARLERNSFECPECGMRFSRASALQSHKQSHLDSYSRSLKDKPYRCTECEKSYWSMRSLYTHKKCHVKEALKEEGGGGTQAEEKPSHKCPNCQRIFSDPAELATHRQGPCADESWERDAQAALGGEDGPLKSSRCGEGFQDSNGLFGHQLHQHTDKKTALQKQPEKSSLACPDRKRVCAAAVTLGGSHRRSHQVGEGSNQKPYPCPDCEKSYSSAGALHNHKKSSHKKPGKSVDSRVTAPRSRGRRPRRFTNKSYRCQDCGKRYSTQSALYNHKKSHVSPSVPGLQGAPLQNDVPSGRGAGPRKCQKCGKSFTTASLLNAHRKQARNSPYSCSLCCKTELEIKLEEEPDLKPNSPDCGKRFGRPTELHTHRLCHRQDGVAPFDLKLNIKSEMEIEPDPEAETKKNSFECPECGQCFSCSKALLTHRHWHTQGSMQSFIGGSPAQSEKPYQCDECGKGYCSVKTFSNHLRKHVVRKPLQSLSYQLAGLEKNSFECHECGKRFSRASALQSHKQSHLDSHSRSSKNKPCRCTECEKSYSLKSLSTHKKCHITEALKEEGGGGTQAEEKPSHKCPDCQRRFSDPAELATHRQGPCADESWERDAQAALGGEDGPLKSSRCGEGFQDSNGLFGHQLHQHTDKKTALQKQPEKSSLACP</sequence>
<dbReference type="Pfam" id="PF00096">
    <property type="entry name" value="zf-C2H2"/>
    <property type="match status" value="10"/>
</dbReference>
<dbReference type="SUPFAM" id="SSF57667">
    <property type="entry name" value="beta-beta-alpha zinc fingers"/>
    <property type="match status" value="11"/>
</dbReference>
<feature type="domain" description="C2H2-type" evidence="12">
    <location>
        <begin position="312"/>
        <end position="335"/>
    </location>
</feature>
<evidence type="ECO:0000256" key="9">
    <source>
        <dbReference type="ARBA" id="ARBA00023242"/>
    </source>
</evidence>
<feature type="region of interest" description="Disordered" evidence="11">
    <location>
        <begin position="1293"/>
        <end position="1360"/>
    </location>
</feature>
<keyword evidence="3" id="KW-0677">Repeat</keyword>
<feature type="compositionally biased region" description="Basic and acidic residues" evidence="11">
    <location>
        <begin position="863"/>
        <end position="881"/>
    </location>
</feature>
<evidence type="ECO:0000259" key="12">
    <source>
        <dbReference type="PROSITE" id="PS50157"/>
    </source>
</evidence>
<dbReference type="EMBL" id="JAGXEW010000032">
    <property type="protein sequence ID" value="KAK1155110.1"/>
    <property type="molecule type" value="Genomic_DNA"/>
</dbReference>
<feature type="domain" description="C2H2-type" evidence="12">
    <location>
        <begin position="1030"/>
        <end position="1057"/>
    </location>
</feature>
<dbReference type="GO" id="GO:0000981">
    <property type="term" value="F:DNA-binding transcription factor activity, RNA polymerase II-specific"/>
    <property type="evidence" value="ECO:0007669"/>
    <property type="project" value="TreeGrafter"/>
</dbReference>
<reference evidence="13" key="1">
    <citation type="submission" date="2022-02" db="EMBL/GenBank/DDBJ databases">
        <title>Atlantic sturgeon de novo genome assembly.</title>
        <authorList>
            <person name="Stock M."/>
            <person name="Klopp C."/>
            <person name="Guiguen Y."/>
            <person name="Cabau C."/>
            <person name="Parinello H."/>
            <person name="Santidrian Yebra-Pimentel E."/>
            <person name="Kuhl H."/>
            <person name="Dirks R.P."/>
            <person name="Guessner J."/>
            <person name="Wuertz S."/>
            <person name="Du K."/>
            <person name="Schartl M."/>
        </authorList>
    </citation>
    <scope>NUCLEOTIDE SEQUENCE</scope>
    <source>
        <strain evidence="13">STURGEONOMICS-FGT-2020</strain>
        <tissue evidence="13">Whole blood</tissue>
    </source>
</reference>
<proteinExistence type="predicted"/>
<feature type="compositionally biased region" description="Basic residues" evidence="11">
    <location>
        <begin position="1327"/>
        <end position="1338"/>
    </location>
</feature>
<feature type="domain" description="C2H2-type" evidence="12">
    <location>
        <begin position="437"/>
        <end position="464"/>
    </location>
</feature>
<feature type="domain" description="C2H2-type" evidence="12">
    <location>
        <begin position="268"/>
        <end position="295"/>
    </location>
</feature>
<feature type="region of interest" description="Disordered" evidence="11">
    <location>
        <begin position="204"/>
        <end position="224"/>
    </location>
</feature>
<feature type="compositionally biased region" description="Basic and acidic residues" evidence="11">
    <location>
        <begin position="809"/>
        <end position="828"/>
    </location>
</feature>
<feature type="domain" description="C2H2-type" evidence="12">
    <location>
        <begin position="1411"/>
        <end position="1439"/>
    </location>
</feature>
<evidence type="ECO:0000256" key="8">
    <source>
        <dbReference type="ARBA" id="ARBA00023163"/>
    </source>
</evidence>
<gene>
    <name evidence="13" type="primary">Zfp646</name>
    <name evidence="13" type="ORF">AOXY_G27473</name>
</gene>
<keyword evidence="7" id="KW-0238">DNA-binding</keyword>
<dbReference type="Gene3D" id="3.30.160.60">
    <property type="entry name" value="Classic Zinc Finger"/>
    <property type="match status" value="18"/>
</dbReference>
<feature type="domain" description="C2H2-type" evidence="12">
    <location>
        <begin position="666"/>
        <end position="693"/>
    </location>
</feature>